<dbReference type="SMART" id="SM00283">
    <property type="entry name" value="MA"/>
    <property type="match status" value="1"/>
</dbReference>
<dbReference type="GO" id="GO:0006935">
    <property type="term" value="P:chemotaxis"/>
    <property type="evidence" value="ECO:0007669"/>
    <property type="project" value="UniProtKB-KW"/>
</dbReference>
<dbReference type="CDD" id="cd06225">
    <property type="entry name" value="HAMP"/>
    <property type="match status" value="1"/>
</dbReference>
<dbReference type="CDD" id="cd11386">
    <property type="entry name" value="MCP_signal"/>
    <property type="match status" value="1"/>
</dbReference>
<feature type="domain" description="HAMP" evidence="13">
    <location>
        <begin position="310"/>
        <end position="362"/>
    </location>
</feature>
<dbReference type="Gene3D" id="1.10.8.500">
    <property type="entry name" value="HAMP domain in histidine kinase"/>
    <property type="match status" value="1"/>
</dbReference>
<evidence type="ECO:0000256" key="5">
    <source>
        <dbReference type="ARBA" id="ARBA00022989"/>
    </source>
</evidence>
<dbReference type="CDD" id="cd12912">
    <property type="entry name" value="PDC2_MCP_like"/>
    <property type="match status" value="1"/>
</dbReference>
<dbReference type="OrthoDB" id="13222at2"/>
<evidence type="ECO:0000313" key="14">
    <source>
        <dbReference type="EMBL" id="ACL70721.1"/>
    </source>
</evidence>
<sequence length="667" mass="74074">MKSKKKTNFRLRSSLTIKVIGVVFLVVVILVLFFGVTINSLVSEEITSLVQERNFGMACSIQSEVDAFIKETVNMFELTSKQDIVRAGSRFPMMDLFNKITADYPQFVSMYFASVKGEIIHFPVVEFSPDYDPVQEEWYKKAVTTEGLVIGNLKKNKNDGYPVITLSKSINGFDGKLSGVLGATISLKKFSTLVSDMLNEDNVLSFMVDSKGKLIAHYDHDMVIEGKDFAQVINIDNINKTRADNLQYTFNQTEYLGSYVPLPFIDGTIIVSVPVKQVFSGLNRIQRKMVIIELTILFILVLAVYIVIRRYLLQPISFFTNNIQRVARGDLTVKFDLKRSDEIGQLTKVFNSMVTQLKKIIISIKDAAKMVGGSSHNLKDNSLQVGNMTDQVLSSIEELVSGSDEQANNIEDVNKQIQNLAEELSLVNESNQMVRKLAGSMNLASDRGSKEIKRVKEQMDKIKDTIHKAARGFTYLESASEEIDDILNLINNIAEQTNLLALNAAIEAARAGDAGRGFSVVAEEIRELAVESVKSADRIRDLITDIKQETKAASKRMQEGTEEVNKGEAVVNSAREAFGDISQLVKNVNNGFEKSNEALMKANNNSKRIVENVQNIAGISEEISASSQEVAAASEEQKSSIDNIISLADELASMAENLNKSIDRFNI</sequence>
<proteinExistence type="inferred from homology"/>
<dbReference type="InterPro" id="IPR003660">
    <property type="entry name" value="HAMP_dom"/>
</dbReference>
<dbReference type="eggNOG" id="COG0840">
    <property type="taxonomic scope" value="Bacteria"/>
</dbReference>
<dbReference type="CDD" id="cd18773">
    <property type="entry name" value="PDC1_HK_sensor"/>
    <property type="match status" value="1"/>
</dbReference>
<dbReference type="Pfam" id="PF00672">
    <property type="entry name" value="HAMP"/>
    <property type="match status" value="1"/>
</dbReference>
<dbReference type="AlphaFoldDB" id="B8CZK2"/>
<gene>
    <name evidence="14" type="ordered locus">Hore_19740</name>
</gene>
<keyword evidence="10" id="KW-0175">Coiled coil</keyword>
<evidence type="ECO:0000256" key="9">
    <source>
        <dbReference type="PROSITE-ProRule" id="PRU00284"/>
    </source>
</evidence>
<comment type="subcellular location">
    <subcellularLocation>
        <location evidence="1">Cell membrane</location>
        <topology evidence="1">Multi-pass membrane protein</topology>
    </subcellularLocation>
</comment>
<keyword evidence="7 9" id="KW-0807">Transducer</keyword>
<evidence type="ECO:0000313" key="15">
    <source>
        <dbReference type="Proteomes" id="UP000000719"/>
    </source>
</evidence>
<dbReference type="GO" id="GO:0007165">
    <property type="term" value="P:signal transduction"/>
    <property type="evidence" value="ECO:0007669"/>
    <property type="project" value="UniProtKB-KW"/>
</dbReference>
<evidence type="ECO:0000256" key="4">
    <source>
        <dbReference type="ARBA" id="ARBA00022692"/>
    </source>
</evidence>
<feature type="transmembrane region" description="Helical" evidence="11">
    <location>
        <begin position="20"/>
        <end position="42"/>
    </location>
</feature>
<dbReference type="Gene3D" id="3.30.450.20">
    <property type="entry name" value="PAS domain"/>
    <property type="match status" value="2"/>
</dbReference>
<dbReference type="Proteomes" id="UP000000719">
    <property type="component" value="Chromosome"/>
</dbReference>
<keyword evidence="5 11" id="KW-1133">Transmembrane helix</keyword>
<dbReference type="Pfam" id="PF02743">
    <property type="entry name" value="dCache_1"/>
    <property type="match status" value="1"/>
</dbReference>
<dbReference type="RefSeq" id="WP_015923690.1">
    <property type="nucleotide sequence ID" value="NC_011899.1"/>
</dbReference>
<evidence type="ECO:0000256" key="1">
    <source>
        <dbReference type="ARBA" id="ARBA00004651"/>
    </source>
</evidence>
<dbReference type="PROSITE" id="PS50885">
    <property type="entry name" value="HAMP"/>
    <property type="match status" value="1"/>
</dbReference>
<evidence type="ECO:0000259" key="12">
    <source>
        <dbReference type="PROSITE" id="PS50111"/>
    </source>
</evidence>
<dbReference type="KEGG" id="hor:Hore_19740"/>
<keyword evidence="3" id="KW-0145">Chemotaxis</keyword>
<evidence type="ECO:0000256" key="7">
    <source>
        <dbReference type="ARBA" id="ARBA00023224"/>
    </source>
</evidence>
<evidence type="ECO:0000256" key="8">
    <source>
        <dbReference type="ARBA" id="ARBA00029447"/>
    </source>
</evidence>
<dbReference type="STRING" id="373903.Hore_19740"/>
<evidence type="ECO:0000256" key="11">
    <source>
        <dbReference type="SAM" id="Phobius"/>
    </source>
</evidence>
<evidence type="ECO:0000256" key="10">
    <source>
        <dbReference type="SAM" id="Coils"/>
    </source>
</evidence>
<dbReference type="PANTHER" id="PTHR32089:SF114">
    <property type="entry name" value="METHYL-ACCEPTING CHEMOTAXIS PROTEIN MCPB"/>
    <property type="match status" value="1"/>
</dbReference>
<evidence type="ECO:0000256" key="2">
    <source>
        <dbReference type="ARBA" id="ARBA00022475"/>
    </source>
</evidence>
<reference evidence="14 15" key="1">
    <citation type="journal article" date="2009" name="PLoS ONE">
        <title>Genome analysis of the anaerobic thermohalophilic bacterium Halothermothrix orenii.</title>
        <authorList>
            <person name="Mavromatis K."/>
            <person name="Ivanova N."/>
            <person name="Anderson I."/>
            <person name="Lykidis A."/>
            <person name="Hooper S.D."/>
            <person name="Sun H."/>
            <person name="Kunin V."/>
            <person name="Lapidus A."/>
            <person name="Hugenholtz P."/>
            <person name="Patel B."/>
            <person name="Kyrpides N.C."/>
        </authorList>
    </citation>
    <scope>NUCLEOTIDE SEQUENCE [LARGE SCALE GENOMIC DNA]</scope>
    <source>
        <strain evidence="15">H 168 / OCM 544 / DSM 9562</strain>
    </source>
</reference>
<keyword evidence="15" id="KW-1185">Reference proteome</keyword>
<dbReference type="GO" id="GO:0005886">
    <property type="term" value="C:plasma membrane"/>
    <property type="evidence" value="ECO:0007669"/>
    <property type="project" value="UniProtKB-SubCell"/>
</dbReference>
<keyword evidence="2" id="KW-1003">Cell membrane</keyword>
<keyword evidence="4 11" id="KW-0812">Transmembrane</keyword>
<keyword evidence="6 11" id="KW-0472">Membrane</keyword>
<dbReference type="Pfam" id="PF00015">
    <property type="entry name" value="MCPsignal"/>
    <property type="match status" value="1"/>
</dbReference>
<accession>B8CZK2</accession>
<dbReference type="PANTHER" id="PTHR32089">
    <property type="entry name" value="METHYL-ACCEPTING CHEMOTAXIS PROTEIN MCPB"/>
    <property type="match status" value="1"/>
</dbReference>
<protein>
    <submittedName>
        <fullName evidence="14">Methyl-accepting chemotaxis sensory transducer</fullName>
    </submittedName>
</protein>
<dbReference type="EMBL" id="CP001098">
    <property type="protein sequence ID" value="ACL70721.1"/>
    <property type="molecule type" value="Genomic_DNA"/>
</dbReference>
<feature type="domain" description="Methyl-accepting transducer" evidence="12">
    <location>
        <begin position="381"/>
        <end position="631"/>
    </location>
</feature>
<feature type="coiled-coil region" evidence="10">
    <location>
        <begin position="403"/>
        <end position="430"/>
    </location>
</feature>
<feature type="transmembrane region" description="Helical" evidence="11">
    <location>
        <begin position="289"/>
        <end position="308"/>
    </location>
</feature>
<evidence type="ECO:0000256" key="3">
    <source>
        <dbReference type="ARBA" id="ARBA00022500"/>
    </source>
</evidence>
<dbReference type="InterPro" id="IPR004089">
    <property type="entry name" value="MCPsignal_dom"/>
</dbReference>
<evidence type="ECO:0000256" key="6">
    <source>
        <dbReference type="ARBA" id="ARBA00023136"/>
    </source>
</evidence>
<dbReference type="Gene3D" id="1.10.287.950">
    <property type="entry name" value="Methyl-accepting chemotaxis protein"/>
    <property type="match status" value="1"/>
</dbReference>
<comment type="similarity">
    <text evidence="8">Belongs to the methyl-accepting chemotaxis (MCP) protein family.</text>
</comment>
<organism evidence="14 15">
    <name type="scientific">Halothermothrix orenii (strain H 168 / OCM 544 / DSM 9562)</name>
    <dbReference type="NCBI Taxonomy" id="373903"/>
    <lineage>
        <taxon>Bacteria</taxon>
        <taxon>Bacillati</taxon>
        <taxon>Bacillota</taxon>
        <taxon>Clostridia</taxon>
        <taxon>Halanaerobiales</taxon>
        <taxon>Halothermotrichaceae</taxon>
        <taxon>Halothermothrix</taxon>
    </lineage>
</organism>
<dbReference type="InterPro" id="IPR033479">
    <property type="entry name" value="dCache_1"/>
</dbReference>
<name>B8CZK2_HALOH</name>
<dbReference type="SUPFAM" id="SSF58104">
    <property type="entry name" value="Methyl-accepting chemotaxis protein (MCP) signaling domain"/>
    <property type="match status" value="1"/>
</dbReference>
<dbReference type="SMART" id="SM00304">
    <property type="entry name" value="HAMP"/>
    <property type="match status" value="2"/>
</dbReference>
<dbReference type="HOGENOM" id="CLU_000445_107_19_9"/>
<dbReference type="PROSITE" id="PS50111">
    <property type="entry name" value="CHEMOTAXIS_TRANSDUC_2"/>
    <property type="match status" value="1"/>
</dbReference>
<evidence type="ECO:0000259" key="13">
    <source>
        <dbReference type="PROSITE" id="PS50885"/>
    </source>
</evidence>